<dbReference type="Proteomes" id="UP000244090">
    <property type="component" value="Unassembled WGS sequence"/>
</dbReference>
<sequence>MKKREFKSNLLFKKSVISNFNGTKLKGGTIGIESADRLHCETEDCTQNCVTALYTNCYQCPNTTC</sequence>
<organism evidence="1 2">
    <name type="scientific">Kordia periserrulae</name>
    <dbReference type="NCBI Taxonomy" id="701523"/>
    <lineage>
        <taxon>Bacteria</taxon>
        <taxon>Pseudomonadati</taxon>
        <taxon>Bacteroidota</taxon>
        <taxon>Flavobacteriia</taxon>
        <taxon>Flavobacteriales</taxon>
        <taxon>Flavobacteriaceae</taxon>
        <taxon>Kordia</taxon>
    </lineage>
</organism>
<name>A0A2T6BZX7_9FLAO</name>
<accession>A0A2T6BZX7</accession>
<dbReference type="OrthoDB" id="1449076at2"/>
<dbReference type="EMBL" id="QBKT01000004">
    <property type="protein sequence ID" value="PTX61629.1"/>
    <property type="molecule type" value="Genomic_DNA"/>
</dbReference>
<gene>
    <name evidence="1" type="ORF">C8N46_104272</name>
</gene>
<evidence type="ECO:0000313" key="1">
    <source>
        <dbReference type="EMBL" id="PTX61629.1"/>
    </source>
</evidence>
<comment type="caution">
    <text evidence="1">The sequence shown here is derived from an EMBL/GenBank/DDBJ whole genome shotgun (WGS) entry which is preliminary data.</text>
</comment>
<keyword evidence="2" id="KW-1185">Reference proteome</keyword>
<reference evidence="1 2" key="1">
    <citation type="submission" date="2018-04" db="EMBL/GenBank/DDBJ databases">
        <title>Genomic Encyclopedia of Archaeal and Bacterial Type Strains, Phase II (KMG-II): from individual species to whole genera.</title>
        <authorList>
            <person name="Goeker M."/>
        </authorList>
    </citation>
    <scope>NUCLEOTIDE SEQUENCE [LARGE SCALE GENOMIC DNA]</scope>
    <source>
        <strain evidence="1 2">DSM 25731</strain>
    </source>
</reference>
<protein>
    <submittedName>
        <fullName evidence="1">Uncharacterized protein</fullName>
    </submittedName>
</protein>
<dbReference type="RefSeq" id="WP_146169791.1">
    <property type="nucleotide sequence ID" value="NZ_QBKT01000004.1"/>
</dbReference>
<evidence type="ECO:0000313" key="2">
    <source>
        <dbReference type="Proteomes" id="UP000244090"/>
    </source>
</evidence>
<proteinExistence type="predicted"/>
<dbReference type="AlphaFoldDB" id="A0A2T6BZX7"/>